<dbReference type="Gene3D" id="2.160.20.10">
    <property type="entry name" value="Single-stranded right-handed beta-helix, Pectin lyase-like"/>
    <property type="match status" value="1"/>
</dbReference>
<reference evidence="1 2" key="1">
    <citation type="submission" date="2018-06" db="EMBL/GenBank/DDBJ databases">
        <authorList>
            <consortium name="Pathogen Informatics"/>
            <person name="Doyle S."/>
        </authorList>
    </citation>
    <scope>NUCLEOTIDE SEQUENCE [LARGE SCALE GENOMIC DNA]</scope>
    <source>
        <strain evidence="1 2">NCTC12195</strain>
    </source>
</reference>
<dbReference type="STRING" id="1293.SH09_13100"/>
<evidence type="ECO:0000313" key="1">
    <source>
        <dbReference type="EMBL" id="SUM32149.1"/>
    </source>
</evidence>
<evidence type="ECO:0000313" key="2">
    <source>
        <dbReference type="Proteomes" id="UP000255277"/>
    </source>
</evidence>
<dbReference type="InterPro" id="IPR012334">
    <property type="entry name" value="Pectin_lyas_fold"/>
</dbReference>
<dbReference type="AlphaFoldDB" id="A0A380FEZ8"/>
<dbReference type="Proteomes" id="UP000255277">
    <property type="component" value="Unassembled WGS sequence"/>
</dbReference>
<gene>
    <name evidence="1" type="ORF">NCTC12195_01589</name>
</gene>
<sequence>MSRFQILSPLFPYKNETYPGWTPRALSISAYTNVSVNNFTAIGDGTFDSTSPAIAVQFYGRKCSVEQYQYQRFQKCNCRH</sequence>
<name>A0A380FEZ8_STAGA</name>
<protein>
    <submittedName>
        <fullName evidence="1">Uncharacterized protein</fullName>
    </submittedName>
</protein>
<organism evidence="1 2">
    <name type="scientific">Staphylococcus gallinarum</name>
    <dbReference type="NCBI Taxonomy" id="1293"/>
    <lineage>
        <taxon>Bacteria</taxon>
        <taxon>Bacillati</taxon>
        <taxon>Bacillota</taxon>
        <taxon>Bacilli</taxon>
        <taxon>Bacillales</taxon>
        <taxon>Staphylococcaceae</taxon>
        <taxon>Staphylococcus</taxon>
    </lineage>
</organism>
<proteinExistence type="predicted"/>
<dbReference type="EMBL" id="UHDK01000001">
    <property type="protein sequence ID" value="SUM32149.1"/>
    <property type="molecule type" value="Genomic_DNA"/>
</dbReference>
<accession>A0A380FEZ8</accession>